<proteinExistence type="predicted"/>
<accession>S9V7G3</accession>
<comment type="caution">
    <text evidence="1">The sequence shown here is derived from an EMBL/GenBank/DDBJ whole genome shotgun (WGS) entry which is preliminary data.</text>
</comment>
<dbReference type="EMBL" id="ATMH01008068">
    <property type="protein sequence ID" value="EPY22891.1"/>
    <property type="molecule type" value="Genomic_DNA"/>
</dbReference>
<name>S9V7G3_9TRYP</name>
<dbReference type="Proteomes" id="UP000015354">
    <property type="component" value="Unassembled WGS sequence"/>
</dbReference>
<protein>
    <submittedName>
        <fullName evidence="1">Uncharacterized protein</fullName>
    </submittedName>
</protein>
<reference evidence="1 2" key="1">
    <citation type="journal article" date="2013" name="PLoS ONE">
        <title>Predicting the Proteins of Angomonas deanei, Strigomonas culicis and Their Respective Endosymbionts Reveals New Aspects of the Trypanosomatidae Family.</title>
        <authorList>
            <person name="Motta M.C."/>
            <person name="Martins A.C."/>
            <person name="de Souza S.S."/>
            <person name="Catta-Preta C.M."/>
            <person name="Silva R."/>
            <person name="Klein C.C."/>
            <person name="de Almeida L.G."/>
            <person name="de Lima Cunha O."/>
            <person name="Ciapina L.P."/>
            <person name="Brocchi M."/>
            <person name="Colabardini A.C."/>
            <person name="de Araujo Lima B."/>
            <person name="Machado C.R."/>
            <person name="de Almeida Soares C.M."/>
            <person name="Probst C.M."/>
            <person name="de Menezes C.B."/>
            <person name="Thompson C.E."/>
            <person name="Bartholomeu D.C."/>
            <person name="Gradia D.F."/>
            <person name="Pavoni D.P."/>
            <person name="Grisard E.C."/>
            <person name="Fantinatti-Garboggini F."/>
            <person name="Marchini F.K."/>
            <person name="Rodrigues-Luiz G.F."/>
            <person name="Wagner G."/>
            <person name="Goldman G.H."/>
            <person name="Fietto J.L."/>
            <person name="Elias M.C."/>
            <person name="Goldman M.H."/>
            <person name="Sagot M.F."/>
            <person name="Pereira M."/>
            <person name="Stoco P.H."/>
            <person name="de Mendonca-Neto R.P."/>
            <person name="Teixeira S.M."/>
            <person name="Maciel T.E."/>
            <person name="de Oliveira Mendes T.A."/>
            <person name="Urmenyi T.P."/>
            <person name="de Souza W."/>
            <person name="Schenkman S."/>
            <person name="de Vasconcelos A.T."/>
        </authorList>
    </citation>
    <scope>NUCLEOTIDE SEQUENCE [LARGE SCALE GENOMIC DNA]</scope>
</reference>
<evidence type="ECO:0000313" key="1">
    <source>
        <dbReference type="EMBL" id="EPY22891.1"/>
    </source>
</evidence>
<dbReference type="AlphaFoldDB" id="S9V7G3"/>
<gene>
    <name evidence="1" type="ORF">STCU_08068</name>
</gene>
<keyword evidence="2" id="KW-1185">Reference proteome</keyword>
<evidence type="ECO:0000313" key="2">
    <source>
        <dbReference type="Proteomes" id="UP000015354"/>
    </source>
</evidence>
<dbReference type="OrthoDB" id="241257at2759"/>
<sequence>MLRLRCQQDLARPAPASLLLPARHQSSDQFHRYLHHPHIVQPDGLDNLVRTKAEQQQWLNTEQWDGYSDTYLKRFMQYSATQEHPNPQISIRNDMLYKCLGLVFELYGTLADDLHELHDNPLHPQFHVRLERIRRDRERIAAELDKVYAGLHPTMKTIYDAMLVRRYYHLEDWIRYVEKKRARIFEDLTPAYLAQARHAQALSEQFLRRLKQLESTLYENPVLGLMSNDQLEQYSAGELAMLQQKATYFRKMKRFGANQLDSMCTRTKSLVPVRVVLLAHELKRCDYI</sequence>
<organism evidence="1 2">
    <name type="scientific">Strigomonas culicis</name>
    <dbReference type="NCBI Taxonomy" id="28005"/>
    <lineage>
        <taxon>Eukaryota</taxon>
        <taxon>Discoba</taxon>
        <taxon>Euglenozoa</taxon>
        <taxon>Kinetoplastea</taxon>
        <taxon>Metakinetoplastina</taxon>
        <taxon>Trypanosomatida</taxon>
        <taxon>Trypanosomatidae</taxon>
        <taxon>Strigomonadinae</taxon>
        <taxon>Strigomonas</taxon>
    </lineage>
</organism>